<dbReference type="InterPro" id="IPR001878">
    <property type="entry name" value="Znf_CCHC"/>
</dbReference>
<feature type="region of interest" description="Disordered" evidence="2">
    <location>
        <begin position="1"/>
        <end position="32"/>
    </location>
</feature>
<accession>A0A2Z7BLT6</accession>
<keyword evidence="1" id="KW-0479">Metal-binding</keyword>
<evidence type="ECO:0000256" key="2">
    <source>
        <dbReference type="SAM" id="MobiDB-lite"/>
    </source>
</evidence>
<proteinExistence type="predicted"/>
<sequence length="242" mass="25615">MTRRTPQAGPDRHGHHGFIADRGVDPAGSAPEGVQGSCNICGQYGHFERVCPLAGSQHTAAPPQGPLGGSSRDRPFLAPHQRLGEPQFRPFQQSGPSRFGQSSQPQFSGPQFAQLNAMTREQEDGIPTGVIADSIGYPRMRASGESSTTRHRLLHASGPHPIPPPNDPKMLVLEDERVTPVYLISLLGSVSHYERSCCSPYWGLTACPSGVGFIVFLCVFSGHHGFTAGRGVDPAGSAAGGG</sequence>
<organism evidence="4 5">
    <name type="scientific">Dorcoceras hygrometricum</name>
    <dbReference type="NCBI Taxonomy" id="472368"/>
    <lineage>
        <taxon>Eukaryota</taxon>
        <taxon>Viridiplantae</taxon>
        <taxon>Streptophyta</taxon>
        <taxon>Embryophyta</taxon>
        <taxon>Tracheophyta</taxon>
        <taxon>Spermatophyta</taxon>
        <taxon>Magnoliopsida</taxon>
        <taxon>eudicotyledons</taxon>
        <taxon>Gunneridae</taxon>
        <taxon>Pentapetalae</taxon>
        <taxon>asterids</taxon>
        <taxon>lamiids</taxon>
        <taxon>Lamiales</taxon>
        <taxon>Gesneriaceae</taxon>
        <taxon>Didymocarpoideae</taxon>
        <taxon>Trichosporeae</taxon>
        <taxon>Loxocarpinae</taxon>
        <taxon>Dorcoceras</taxon>
    </lineage>
</organism>
<dbReference type="AlphaFoldDB" id="A0A2Z7BLT6"/>
<keyword evidence="1" id="KW-0863">Zinc-finger</keyword>
<gene>
    <name evidence="4" type="ORF">F511_32976</name>
</gene>
<feature type="region of interest" description="Disordered" evidence="2">
    <location>
        <begin position="56"/>
        <end position="109"/>
    </location>
</feature>
<evidence type="ECO:0000256" key="1">
    <source>
        <dbReference type="PROSITE-ProRule" id="PRU00047"/>
    </source>
</evidence>
<evidence type="ECO:0000313" key="4">
    <source>
        <dbReference type="EMBL" id="KZV35511.1"/>
    </source>
</evidence>
<keyword evidence="1" id="KW-0862">Zinc</keyword>
<evidence type="ECO:0000259" key="3">
    <source>
        <dbReference type="PROSITE" id="PS50158"/>
    </source>
</evidence>
<dbReference type="GO" id="GO:0003676">
    <property type="term" value="F:nucleic acid binding"/>
    <property type="evidence" value="ECO:0007669"/>
    <property type="project" value="InterPro"/>
</dbReference>
<dbReference type="EMBL" id="KV004561">
    <property type="protein sequence ID" value="KZV35511.1"/>
    <property type="molecule type" value="Genomic_DNA"/>
</dbReference>
<dbReference type="GO" id="GO:0008270">
    <property type="term" value="F:zinc ion binding"/>
    <property type="evidence" value="ECO:0007669"/>
    <property type="project" value="UniProtKB-KW"/>
</dbReference>
<feature type="compositionally biased region" description="Low complexity" evidence="2">
    <location>
        <begin position="91"/>
        <end position="109"/>
    </location>
</feature>
<name>A0A2Z7BLT6_9LAMI</name>
<dbReference type="SUPFAM" id="SSF57756">
    <property type="entry name" value="Retrovirus zinc finger-like domains"/>
    <property type="match status" value="1"/>
</dbReference>
<protein>
    <recommendedName>
        <fullName evidence="3">CCHC-type domain-containing protein</fullName>
    </recommendedName>
</protein>
<feature type="domain" description="CCHC-type" evidence="3">
    <location>
        <begin position="38"/>
        <end position="52"/>
    </location>
</feature>
<dbReference type="PROSITE" id="PS50158">
    <property type="entry name" value="ZF_CCHC"/>
    <property type="match status" value="1"/>
</dbReference>
<evidence type="ECO:0000313" key="5">
    <source>
        <dbReference type="Proteomes" id="UP000250235"/>
    </source>
</evidence>
<dbReference type="InterPro" id="IPR036875">
    <property type="entry name" value="Znf_CCHC_sf"/>
</dbReference>
<dbReference type="Proteomes" id="UP000250235">
    <property type="component" value="Unassembled WGS sequence"/>
</dbReference>
<keyword evidence="5" id="KW-1185">Reference proteome</keyword>
<reference evidence="4 5" key="1">
    <citation type="journal article" date="2015" name="Proc. Natl. Acad. Sci. U.S.A.">
        <title>The resurrection genome of Boea hygrometrica: A blueprint for survival of dehydration.</title>
        <authorList>
            <person name="Xiao L."/>
            <person name="Yang G."/>
            <person name="Zhang L."/>
            <person name="Yang X."/>
            <person name="Zhao S."/>
            <person name="Ji Z."/>
            <person name="Zhou Q."/>
            <person name="Hu M."/>
            <person name="Wang Y."/>
            <person name="Chen M."/>
            <person name="Xu Y."/>
            <person name="Jin H."/>
            <person name="Xiao X."/>
            <person name="Hu G."/>
            <person name="Bao F."/>
            <person name="Hu Y."/>
            <person name="Wan P."/>
            <person name="Li L."/>
            <person name="Deng X."/>
            <person name="Kuang T."/>
            <person name="Xiang C."/>
            <person name="Zhu J.K."/>
            <person name="Oliver M.J."/>
            <person name="He Y."/>
        </authorList>
    </citation>
    <scope>NUCLEOTIDE SEQUENCE [LARGE SCALE GENOMIC DNA]</scope>
    <source>
        <strain evidence="5">cv. XS01</strain>
    </source>
</reference>